<dbReference type="Gene3D" id="3.30.230.30">
    <property type="entry name" value="Impact, N-terminal domain"/>
    <property type="match status" value="1"/>
</dbReference>
<dbReference type="PANTHER" id="PTHR16301">
    <property type="entry name" value="IMPACT-RELATED"/>
    <property type="match status" value="1"/>
</dbReference>
<dbReference type="EMBL" id="BAAAYG010000007">
    <property type="protein sequence ID" value="GAA3285786.1"/>
    <property type="molecule type" value="Genomic_DNA"/>
</dbReference>
<evidence type="ECO:0000259" key="2">
    <source>
        <dbReference type="Pfam" id="PF01205"/>
    </source>
</evidence>
<evidence type="ECO:0000313" key="4">
    <source>
        <dbReference type="Proteomes" id="UP001501736"/>
    </source>
</evidence>
<accession>A0ABP6RDC9</accession>
<dbReference type="InterPro" id="IPR020568">
    <property type="entry name" value="Ribosomal_Su5_D2-typ_SF"/>
</dbReference>
<evidence type="ECO:0000313" key="3">
    <source>
        <dbReference type="EMBL" id="GAA3285786.1"/>
    </source>
</evidence>
<reference evidence="4" key="1">
    <citation type="journal article" date="2019" name="Int. J. Syst. Evol. Microbiol.">
        <title>The Global Catalogue of Microorganisms (GCM) 10K type strain sequencing project: providing services to taxonomists for standard genome sequencing and annotation.</title>
        <authorList>
            <consortium name="The Broad Institute Genomics Platform"/>
            <consortium name="The Broad Institute Genome Sequencing Center for Infectious Disease"/>
            <person name="Wu L."/>
            <person name="Ma J."/>
        </authorList>
    </citation>
    <scope>NUCLEOTIDE SEQUENCE [LARGE SCALE GENOMIC DNA]</scope>
    <source>
        <strain evidence="4">JCM 11483</strain>
    </source>
</reference>
<comment type="similarity">
    <text evidence="1">Belongs to the IMPACT family.</text>
</comment>
<dbReference type="Pfam" id="PF01205">
    <property type="entry name" value="Impact_N"/>
    <property type="match status" value="1"/>
</dbReference>
<feature type="domain" description="Impact N-terminal" evidence="2">
    <location>
        <begin position="33"/>
        <end position="145"/>
    </location>
</feature>
<dbReference type="Proteomes" id="UP001501736">
    <property type="component" value="Unassembled WGS sequence"/>
</dbReference>
<dbReference type="InterPro" id="IPR036956">
    <property type="entry name" value="Impact_N_sf"/>
</dbReference>
<dbReference type="PANTHER" id="PTHR16301:SF20">
    <property type="entry name" value="IMPACT FAMILY MEMBER YIGZ"/>
    <property type="match status" value="1"/>
</dbReference>
<dbReference type="SUPFAM" id="SSF54211">
    <property type="entry name" value="Ribosomal protein S5 domain 2-like"/>
    <property type="match status" value="1"/>
</dbReference>
<dbReference type="RefSeq" id="WP_344720685.1">
    <property type="nucleotide sequence ID" value="NZ_BAAAYG010000007.1"/>
</dbReference>
<sequence length="251" mass="26495">MTPPPPSSSATPDPASCTVLRPGVDVVAEIERRKSRFLAVLRRTSSPEEAQELVDALRREHHAARHHCSAWLIGSERHVQRANDDGEPSGTAGAPMLEVLAQSTMPSDRADLTDVAAVVVRWFGGTLLGAGGLVRAYSDAVGEALQQAAATGGTVQRRRMRQFRLDAPIADVGRWEHELRGAGAAVRETEYGVGPSGARLHLAVPDDDGPVTALQGRIATLSAGAGELRAAGVDWVDVEHRSDDGAGEVPA</sequence>
<organism evidence="3 4">
    <name type="scientific">Nesterenkonia halobia</name>
    <dbReference type="NCBI Taxonomy" id="37922"/>
    <lineage>
        <taxon>Bacteria</taxon>
        <taxon>Bacillati</taxon>
        <taxon>Actinomycetota</taxon>
        <taxon>Actinomycetes</taxon>
        <taxon>Micrococcales</taxon>
        <taxon>Micrococcaceae</taxon>
        <taxon>Nesterenkonia</taxon>
    </lineage>
</organism>
<dbReference type="InterPro" id="IPR001498">
    <property type="entry name" value="Impact_N"/>
</dbReference>
<dbReference type="InterPro" id="IPR023582">
    <property type="entry name" value="Impact"/>
</dbReference>
<protein>
    <submittedName>
        <fullName evidence="3">YigZ family protein</fullName>
    </submittedName>
</protein>
<comment type="caution">
    <text evidence="3">The sequence shown here is derived from an EMBL/GenBank/DDBJ whole genome shotgun (WGS) entry which is preliminary data.</text>
</comment>
<proteinExistence type="inferred from homology"/>
<evidence type="ECO:0000256" key="1">
    <source>
        <dbReference type="ARBA" id="ARBA00007665"/>
    </source>
</evidence>
<keyword evidence="4" id="KW-1185">Reference proteome</keyword>
<gene>
    <name evidence="3" type="ORF">GCM10020260_19170</name>
</gene>
<name>A0ABP6RDC9_9MICC</name>